<feature type="region of interest" description="Disordered" evidence="7">
    <location>
        <begin position="249"/>
        <end position="299"/>
    </location>
</feature>
<dbReference type="FunFam" id="3.30.450.40:FF:000083">
    <property type="entry name" value="Sensor histidine kinase/response regulator, putative (AFU_orthologue AFUA_4G00660)"/>
    <property type="match status" value="1"/>
</dbReference>
<feature type="modified residue" description="4-aspartylphosphate" evidence="6">
    <location>
        <position position="1314"/>
    </location>
</feature>
<dbReference type="Gene3D" id="3.30.450.40">
    <property type="match status" value="1"/>
</dbReference>
<dbReference type="OrthoDB" id="303614at2759"/>
<feature type="compositionally biased region" description="Polar residues" evidence="7">
    <location>
        <begin position="1101"/>
        <end position="1111"/>
    </location>
</feature>
<evidence type="ECO:0000256" key="4">
    <source>
        <dbReference type="ARBA" id="ARBA00022679"/>
    </source>
</evidence>
<sequence>MLPPRSGPPAFYDQRRTKEFHTYYEPFRNVTVQAPSWTDLHDDAAVANHAPVSSPDKALTAFCQLAALKLNVDRAMIFLFDADYGYILAEATRSMSLRDDTRHFDGDGLWLGHTQIPRGFSVCEHTVNLPQNTGTNSNDSVTSSMAHIINNLESDQRFCNRPYVTDGPKLRYYAGVPITSPKGINIGALCALDDEPRSDTSVAEVELLVDLAAAIMSHLEAVRAKAEFQRGSVMLGSLTHFADDAANLRDGFASGSSGRHSKPSTPPPPSVPEGLRLDSMTGTVLPVPTNVQTPPVTTDDLPKDLHSTMEHLSVSSSFTHPTPSRPTDPIEPVHNGRASDATLAYVTDTQEPSSESRTKNHIQKIYQLAADTLQKAMRMDGVIFFDAAGSSADGSDAPGESQRTVYPSSSGTNTATDAHIPRSAAQHVQHLKSSDETISPFYATAWVSGSHRPTAQHIPRRLLKSLTRKHEQGKIWHASSEEDGSDAASSSSMSSEPLSAKLVGNKPRVRGSARNFAALRQLLPDARCIMFFPIWNHGSGRWCSSVILYDCSPLRTFSVDGELQFTRAFSDVVMAELGRLDTQRLLQTKSTFISSISHELRTPLHGILGTVEHLKQQSLDSTTSQMVGLVEQCGQTMLDTINHVLDYSQVDHIVRHRSSSEEDNGVPRLQRRTPMGMNKSITSNASLSRRTATVNRLTETTVDAVVYSYYCNPSAPTSPKISLILDIDQNPLIDWTCRLNPGAWNRVCTNLVVNALKFTAEGYIHISLKHQPPADASSVAVVNLVVTDTGRGMSREFMQSSLFQPFEQENGIADGTGLGMSLVAKILKAIGGQISVRSVQGSGTTVSVTVPMVRPRRHRARPKKEDVEARDSSPDAREEGKTTISANFVGTSWGPGDTPYARGRRLLRVSIDLALRAIRHLPQMTTTDHTQSITQHVDVVADKDIPTVFATAPTTTTGIESPEAADQTESVPRPLLVICGTFQSMRHTISAVAKIPALASTHIEYVIEPCGPIQLAKAMSRCFAAMAPEIANLEASSRSHPPSANRHVVHRRSSSLLVGSEAAEKLHLVRRQTNDDLSAFSVPANSAPRQKPRSPRDHINNNDYFTRTSRVSGAGTGKRIDSLTQATVSKLSLQRNGIEAKDMAGVATGESASTMPPPPRSPSEAMPSPPIIIPGPESSTDSKPPLAPSESPTAATAATDQVVMLLVDDNVINMRLLKMHADKQQYKNYTAQNGLEAVEFYKSALKEAVEAAQNTAVEKPVNGESPQQISSSGSPKLSQPTSTDLDSSITTQESTPPTSTSTPPSRLPRVILMDISMPIMDGFEATRQIRSLEAHVANKSRKASSAASTPTSSSFPSNLNSSTPSPTTATTTDTPPFTHRAFIVAMTGLGSEAAQAEARASGMDLFLTKPVRFKELSRILAEHGFGPPAGMAAPAKSTAIKP</sequence>
<dbReference type="SMART" id="SM00387">
    <property type="entry name" value="HATPase_c"/>
    <property type="match status" value="1"/>
</dbReference>
<dbReference type="GeneID" id="54366514"/>
<feature type="compositionally biased region" description="Low complexity" evidence="7">
    <location>
        <begin position="486"/>
        <end position="496"/>
    </location>
</feature>
<dbReference type="Gene3D" id="1.10.287.130">
    <property type="match status" value="1"/>
</dbReference>
<evidence type="ECO:0000259" key="9">
    <source>
        <dbReference type="PROSITE" id="PS50110"/>
    </source>
</evidence>
<dbReference type="Gene3D" id="3.40.50.2300">
    <property type="match status" value="1"/>
</dbReference>
<comment type="catalytic activity">
    <reaction evidence="1">
        <text>ATP + protein L-histidine = ADP + protein N-phospho-L-histidine.</text>
        <dbReference type="EC" id="2.7.13.3"/>
    </reaction>
</comment>
<dbReference type="PRINTS" id="PR00344">
    <property type="entry name" value="BCTRLSENSOR"/>
</dbReference>
<feature type="compositionally biased region" description="Polar residues" evidence="7">
    <location>
        <begin position="401"/>
        <end position="416"/>
    </location>
</feature>
<evidence type="ECO:0000259" key="8">
    <source>
        <dbReference type="PROSITE" id="PS50109"/>
    </source>
</evidence>
<dbReference type="InterPro" id="IPR003018">
    <property type="entry name" value="GAF"/>
</dbReference>
<dbReference type="InterPro" id="IPR029016">
    <property type="entry name" value="GAF-like_dom_sf"/>
</dbReference>
<dbReference type="InterPro" id="IPR003661">
    <property type="entry name" value="HisK_dim/P_dom"/>
</dbReference>
<dbReference type="SUPFAM" id="SSF55781">
    <property type="entry name" value="GAF domain-like"/>
    <property type="match status" value="1"/>
</dbReference>
<dbReference type="Gene3D" id="3.30.565.10">
    <property type="entry name" value="Histidine kinase-like ATPase, C-terminal domain"/>
    <property type="match status" value="1"/>
</dbReference>
<feature type="region of interest" description="Disordered" evidence="7">
    <location>
        <begin position="473"/>
        <end position="504"/>
    </location>
</feature>
<dbReference type="Proteomes" id="UP000504637">
    <property type="component" value="Unplaced"/>
</dbReference>
<feature type="compositionally biased region" description="Polar residues" evidence="7">
    <location>
        <begin position="1264"/>
        <end position="1286"/>
    </location>
</feature>
<accession>A0A6J3LYL6</accession>
<organism evidence="11">
    <name type="scientific">Dissoconium aciculare CBS 342.82</name>
    <dbReference type="NCBI Taxonomy" id="1314786"/>
    <lineage>
        <taxon>Eukaryota</taxon>
        <taxon>Fungi</taxon>
        <taxon>Dikarya</taxon>
        <taxon>Ascomycota</taxon>
        <taxon>Pezizomycotina</taxon>
        <taxon>Dothideomycetes</taxon>
        <taxon>Dothideomycetidae</taxon>
        <taxon>Mycosphaerellales</taxon>
        <taxon>Dissoconiaceae</taxon>
        <taxon>Dissoconium</taxon>
    </lineage>
</organism>
<feature type="compositionally biased region" description="Pro residues" evidence="7">
    <location>
        <begin position="1155"/>
        <end position="1173"/>
    </location>
</feature>
<dbReference type="Pfam" id="PF00512">
    <property type="entry name" value="HisKA"/>
    <property type="match status" value="1"/>
</dbReference>
<proteinExistence type="predicted"/>
<evidence type="ECO:0000313" key="10">
    <source>
        <dbReference type="Proteomes" id="UP000504637"/>
    </source>
</evidence>
<dbReference type="InterPro" id="IPR003594">
    <property type="entry name" value="HATPase_dom"/>
</dbReference>
<gene>
    <name evidence="11" type="ORF">K489DRAFT_55063</name>
</gene>
<dbReference type="RefSeq" id="XP_033457430.1">
    <property type="nucleotide sequence ID" value="XM_033608714.1"/>
</dbReference>
<reference evidence="11" key="3">
    <citation type="submission" date="2025-08" db="UniProtKB">
        <authorList>
            <consortium name="RefSeq"/>
        </authorList>
    </citation>
    <scope>IDENTIFICATION</scope>
    <source>
        <strain evidence="11">CBS 342.82</strain>
    </source>
</reference>
<evidence type="ECO:0000256" key="1">
    <source>
        <dbReference type="ARBA" id="ARBA00000085"/>
    </source>
</evidence>
<feature type="compositionally biased region" description="Low complexity" evidence="7">
    <location>
        <begin position="1287"/>
        <end position="1304"/>
    </location>
</feature>
<feature type="region of interest" description="Disordered" evidence="7">
    <location>
        <begin position="391"/>
        <end position="416"/>
    </location>
</feature>
<feature type="domain" description="Response regulatory" evidence="9">
    <location>
        <begin position="1203"/>
        <end position="1424"/>
    </location>
</feature>
<feature type="region of interest" description="Disordered" evidence="7">
    <location>
        <begin position="657"/>
        <end position="685"/>
    </location>
</feature>
<protein>
    <recommendedName>
        <fullName evidence="2">histidine kinase</fullName>
        <ecNumber evidence="2">2.7.13.3</ecNumber>
    </recommendedName>
</protein>
<feature type="domain" description="Histidine kinase" evidence="8">
    <location>
        <begin position="595"/>
        <end position="854"/>
    </location>
</feature>
<feature type="region of interest" description="Disordered" evidence="7">
    <location>
        <begin position="1340"/>
        <end position="1376"/>
    </location>
</feature>
<dbReference type="InterPro" id="IPR011006">
    <property type="entry name" value="CheY-like_superfamily"/>
</dbReference>
<keyword evidence="10" id="KW-1185">Reference proteome</keyword>
<feature type="compositionally biased region" description="Basic and acidic residues" evidence="7">
    <location>
        <begin position="863"/>
        <end position="881"/>
    </location>
</feature>
<evidence type="ECO:0000256" key="5">
    <source>
        <dbReference type="ARBA" id="ARBA00022777"/>
    </source>
</evidence>
<dbReference type="SUPFAM" id="SSF55874">
    <property type="entry name" value="ATPase domain of HSP90 chaperone/DNA topoisomerase II/histidine kinase"/>
    <property type="match status" value="1"/>
</dbReference>
<keyword evidence="5" id="KW-0418">Kinase</keyword>
<dbReference type="PANTHER" id="PTHR43047">
    <property type="entry name" value="TWO-COMPONENT HISTIDINE PROTEIN KINASE"/>
    <property type="match status" value="1"/>
</dbReference>
<dbReference type="InterPro" id="IPR036890">
    <property type="entry name" value="HATPase_C_sf"/>
</dbReference>
<feature type="compositionally biased region" description="Low complexity" evidence="7">
    <location>
        <begin position="1343"/>
        <end position="1376"/>
    </location>
</feature>
<dbReference type="GO" id="GO:0009927">
    <property type="term" value="F:histidine phosphotransfer kinase activity"/>
    <property type="evidence" value="ECO:0007669"/>
    <property type="project" value="TreeGrafter"/>
</dbReference>
<dbReference type="Pfam" id="PF02518">
    <property type="entry name" value="HATPase_c"/>
    <property type="match status" value="1"/>
</dbReference>
<dbReference type="PROSITE" id="PS50110">
    <property type="entry name" value="RESPONSE_REGULATORY"/>
    <property type="match status" value="1"/>
</dbReference>
<feature type="compositionally biased region" description="Low complexity" evidence="7">
    <location>
        <begin position="283"/>
        <end position="298"/>
    </location>
</feature>
<reference evidence="11" key="2">
    <citation type="submission" date="2020-04" db="EMBL/GenBank/DDBJ databases">
        <authorList>
            <consortium name="NCBI Genome Project"/>
        </authorList>
    </citation>
    <scope>NUCLEOTIDE SEQUENCE</scope>
    <source>
        <strain evidence="11">CBS 342.82</strain>
    </source>
</reference>
<dbReference type="Pfam" id="PF01590">
    <property type="entry name" value="GAF"/>
    <property type="match status" value="1"/>
</dbReference>
<dbReference type="InterPro" id="IPR004358">
    <property type="entry name" value="Sig_transdc_His_kin-like_C"/>
</dbReference>
<feature type="region of interest" description="Disordered" evidence="7">
    <location>
        <begin position="1148"/>
        <end position="1195"/>
    </location>
</feature>
<keyword evidence="3 6" id="KW-0597">Phosphoprotein</keyword>
<dbReference type="PANTHER" id="PTHR43047:SF72">
    <property type="entry name" value="OSMOSENSING HISTIDINE PROTEIN KINASE SLN1"/>
    <property type="match status" value="1"/>
</dbReference>
<feature type="region of interest" description="Disordered" evidence="7">
    <location>
        <begin position="1077"/>
        <end position="1118"/>
    </location>
</feature>
<feature type="region of interest" description="Disordered" evidence="7">
    <location>
        <begin position="856"/>
        <end position="881"/>
    </location>
</feature>
<reference evidence="11" key="1">
    <citation type="submission" date="2020-01" db="EMBL/GenBank/DDBJ databases">
        <authorList>
            <consortium name="DOE Joint Genome Institute"/>
            <person name="Haridas S."/>
            <person name="Albert R."/>
            <person name="Binder M."/>
            <person name="Bloem J."/>
            <person name="Labutti K."/>
            <person name="Salamov A."/>
            <person name="Andreopoulos B."/>
            <person name="Baker S.E."/>
            <person name="Barry K."/>
            <person name="Bills G."/>
            <person name="Bluhm B.H."/>
            <person name="Cannon C."/>
            <person name="Castanera R."/>
            <person name="Culley D.E."/>
            <person name="Daum C."/>
            <person name="Ezra D."/>
            <person name="Gonzalez J.B."/>
            <person name="Henrissat B."/>
            <person name="Kuo A."/>
            <person name="Liang C."/>
            <person name="Lipzen A."/>
            <person name="Lutzoni F."/>
            <person name="Magnuson J."/>
            <person name="Mondo S."/>
            <person name="Nolan M."/>
            <person name="Ohm R."/>
            <person name="Pangilinan J."/>
            <person name="Park H.-J."/>
            <person name="Ramirez L."/>
            <person name="Alfaro M."/>
            <person name="Sun H."/>
            <person name="Tritt A."/>
            <person name="Yoshinaga Y."/>
            <person name="Zwiers L.-H."/>
            <person name="Turgeon B.G."/>
            <person name="Goodwin S.B."/>
            <person name="Spatafora J.W."/>
            <person name="Crous P.W."/>
            <person name="Grigoriev I.V."/>
        </authorList>
    </citation>
    <scope>NUCLEOTIDE SEQUENCE</scope>
    <source>
        <strain evidence="11">CBS 342.82</strain>
    </source>
</reference>
<dbReference type="InterPro" id="IPR001789">
    <property type="entry name" value="Sig_transdc_resp-reg_receiver"/>
</dbReference>
<dbReference type="InterPro" id="IPR005467">
    <property type="entry name" value="His_kinase_dom"/>
</dbReference>
<dbReference type="CDD" id="cd00082">
    <property type="entry name" value="HisKA"/>
    <property type="match status" value="1"/>
</dbReference>
<dbReference type="InterPro" id="IPR036097">
    <property type="entry name" value="HisK_dim/P_sf"/>
</dbReference>
<keyword evidence="4" id="KW-0808">Transferase</keyword>
<evidence type="ECO:0000256" key="6">
    <source>
        <dbReference type="PROSITE-ProRule" id="PRU00169"/>
    </source>
</evidence>
<evidence type="ECO:0000313" key="11">
    <source>
        <dbReference type="RefSeq" id="XP_033457430.1"/>
    </source>
</evidence>
<dbReference type="SUPFAM" id="SSF52172">
    <property type="entry name" value="CheY-like"/>
    <property type="match status" value="1"/>
</dbReference>
<evidence type="ECO:0000256" key="2">
    <source>
        <dbReference type="ARBA" id="ARBA00012438"/>
    </source>
</evidence>
<evidence type="ECO:0000256" key="7">
    <source>
        <dbReference type="SAM" id="MobiDB-lite"/>
    </source>
</evidence>
<dbReference type="PROSITE" id="PS50109">
    <property type="entry name" value="HIS_KIN"/>
    <property type="match status" value="1"/>
</dbReference>
<dbReference type="SUPFAM" id="SSF47384">
    <property type="entry name" value="Homodimeric domain of signal transducing histidine kinase"/>
    <property type="match status" value="1"/>
</dbReference>
<dbReference type="CDD" id="cd17546">
    <property type="entry name" value="REC_hyHK_CKI1_RcsC-like"/>
    <property type="match status" value="1"/>
</dbReference>
<dbReference type="SMART" id="SM00388">
    <property type="entry name" value="HisKA"/>
    <property type="match status" value="1"/>
</dbReference>
<dbReference type="SMART" id="SM00065">
    <property type="entry name" value="GAF"/>
    <property type="match status" value="1"/>
</dbReference>
<dbReference type="GO" id="GO:0000155">
    <property type="term" value="F:phosphorelay sensor kinase activity"/>
    <property type="evidence" value="ECO:0007669"/>
    <property type="project" value="InterPro"/>
</dbReference>
<name>A0A6J3LYL6_9PEZI</name>
<feature type="region of interest" description="Disordered" evidence="7">
    <location>
        <begin position="1257"/>
        <end position="1308"/>
    </location>
</feature>
<dbReference type="SMART" id="SM00448">
    <property type="entry name" value="REC"/>
    <property type="match status" value="1"/>
</dbReference>
<dbReference type="EC" id="2.7.13.3" evidence="2"/>
<dbReference type="GO" id="GO:0005886">
    <property type="term" value="C:plasma membrane"/>
    <property type="evidence" value="ECO:0007669"/>
    <property type="project" value="TreeGrafter"/>
</dbReference>
<evidence type="ECO:0000256" key="3">
    <source>
        <dbReference type="ARBA" id="ARBA00022553"/>
    </source>
</evidence>